<evidence type="ECO:0000313" key="2">
    <source>
        <dbReference type="Proteomes" id="UP000294588"/>
    </source>
</evidence>
<dbReference type="EMBL" id="SMOG01000017">
    <property type="protein sequence ID" value="TDF72750.1"/>
    <property type="molecule type" value="Genomic_DNA"/>
</dbReference>
<accession>A0AC61QIH1</accession>
<sequence>MAEKKSFFEWMQNLDRRWIYLIVALAIIIPLLIPYNSDNVTTPPTENVYQMIDSFAGREDRAVLLSFYHDSSVMPELYPMEIAIMRHCFERNIKVFCLSFLPTGAPIIDMAINTVKEDYPNIKSGVDYCNFGYIPAALILPTVIGMGDNIATAVPTDAEGRKTENLPIMKGITNYNEMNLVVEFSGSTAGAYWLVYARPKFGTNIAVGVTAVMAADEYPYLQTGQFIGLLCGLKGAAEYEKLVDVFAAYRAPGEPLEPYFDEEGNKIVPGRSFSKDILNQPEIKDLIKITPQTEAKFSPEEFELFLQTCPEKDQQLLHQVKQSVDGKIVIDIEKLDKNQFSSLTWEGLNRMTHNTPYKFKVARVGMNAQSVAHIMIIVFIILGNIGYFLQKAQTGKK</sequence>
<comment type="caution">
    <text evidence="1">The sequence shown here is derived from an EMBL/GenBank/DDBJ whole genome shotgun (WGS) entry which is preliminary data.</text>
</comment>
<evidence type="ECO:0000313" key="1">
    <source>
        <dbReference type="EMBL" id="TDF72750.1"/>
    </source>
</evidence>
<keyword evidence="2" id="KW-1185">Reference proteome</keyword>
<organism evidence="1 2">
    <name type="scientific">Candidatus Syntrophosphaera thermopropionivorans</name>
    <dbReference type="NCBI Taxonomy" id="2593015"/>
    <lineage>
        <taxon>Bacteria</taxon>
        <taxon>Pseudomonadati</taxon>
        <taxon>Candidatus Cloacimonadota</taxon>
        <taxon>Candidatus Cloacimonadia</taxon>
        <taxon>Candidatus Cloacimonadales</taxon>
        <taxon>Candidatus Cloacimonadaceae</taxon>
        <taxon>Candidatus Syntrophosphaera</taxon>
    </lineage>
</organism>
<name>A0AC61QIH1_9BACT</name>
<reference evidence="1" key="1">
    <citation type="submission" date="2019-03" db="EMBL/GenBank/DDBJ databases">
        <title>Candidatus Syntrophosphaera thermopropionivorans: a novel player in syntrophic propionate oxidation during anaerobic digestion.</title>
        <authorList>
            <person name="Dyksma S."/>
        </authorList>
    </citation>
    <scope>NUCLEOTIDE SEQUENCE</scope>
    <source>
        <strain evidence="1">W5</strain>
    </source>
</reference>
<dbReference type="Proteomes" id="UP000294588">
    <property type="component" value="Unassembled WGS sequence"/>
</dbReference>
<gene>
    <name evidence="1" type="ORF">E0946_05385</name>
</gene>
<protein>
    <submittedName>
        <fullName evidence="1">Uncharacterized protein</fullName>
    </submittedName>
</protein>
<proteinExistence type="predicted"/>